<protein>
    <submittedName>
        <fullName evidence="1">Uncharacterized protein</fullName>
    </submittedName>
</protein>
<sequence>MAHHNHNHGHNHHSLTQLVTCTTPPRYVCQQQQLQQQLQSPLLRRSLSGGRLGAADTAARAKSHQRAGSESASSSSRAAHACLAGLASSGAESLPSPPITASSAETPGGGGDDEPVGVGLRAPGDSAFRPRKRSLSVGGEQACGDFFARQIEQYGLAALLTSPVGTCFLLASAVLSYSPEIVLFYLEVEHFRSAVFGAEDRRTRYAKGLYKAFVSSRAPLEVNISHAERARVAQAFRAEPPVPATIFAETQAHAHGLLEQEYALFRQRPLFAHMLTALSTGSSHGQHQRAVAAVYDALAAAYGLASLPPSKPRLVESELPSFTKFADLDLTSTDMRVALPAWLCRTTVRLLGTPMPCSYDDAMHLLRSEPESQSLSIGEPSCRPAPAKQKSFQRLRFRFQNEVPAKSRWDSLWASRRKKSN</sequence>
<organism evidence="1 2">
    <name type="scientific">Coemansia aciculifera</name>
    <dbReference type="NCBI Taxonomy" id="417176"/>
    <lineage>
        <taxon>Eukaryota</taxon>
        <taxon>Fungi</taxon>
        <taxon>Fungi incertae sedis</taxon>
        <taxon>Zoopagomycota</taxon>
        <taxon>Kickxellomycotina</taxon>
        <taxon>Kickxellomycetes</taxon>
        <taxon>Kickxellales</taxon>
        <taxon>Kickxellaceae</taxon>
        <taxon>Coemansia</taxon>
    </lineage>
</organism>
<keyword evidence="2" id="KW-1185">Reference proteome</keyword>
<evidence type="ECO:0000313" key="1">
    <source>
        <dbReference type="EMBL" id="KAJ2891770.1"/>
    </source>
</evidence>
<proteinExistence type="predicted"/>
<dbReference type="EMBL" id="JANBVB010000902">
    <property type="protein sequence ID" value="KAJ2891770.1"/>
    <property type="molecule type" value="Genomic_DNA"/>
</dbReference>
<dbReference type="Proteomes" id="UP001139981">
    <property type="component" value="Unassembled WGS sequence"/>
</dbReference>
<gene>
    <name evidence="1" type="ORF">IWW38_003482</name>
</gene>
<reference evidence="1" key="1">
    <citation type="submission" date="2022-07" db="EMBL/GenBank/DDBJ databases">
        <title>Phylogenomic reconstructions and comparative analyses of Kickxellomycotina fungi.</title>
        <authorList>
            <person name="Reynolds N.K."/>
            <person name="Stajich J.E."/>
            <person name="Barry K."/>
            <person name="Grigoriev I.V."/>
            <person name="Crous P."/>
            <person name="Smith M.E."/>
        </authorList>
    </citation>
    <scope>NUCLEOTIDE SEQUENCE</scope>
    <source>
        <strain evidence="1">CBS 190363</strain>
    </source>
</reference>
<comment type="caution">
    <text evidence="1">The sequence shown here is derived from an EMBL/GenBank/DDBJ whole genome shotgun (WGS) entry which is preliminary data.</text>
</comment>
<name>A0ACC1M151_9FUNG</name>
<accession>A0ACC1M151</accession>
<evidence type="ECO:0000313" key="2">
    <source>
        <dbReference type="Proteomes" id="UP001139981"/>
    </source>
</evidence>